<accession>A0ACC0WSP1</accession>
<reference evidence="1 2" key="1">
    <citation type="journal article" date="2022" name="bioRxiv">
        <title>The genome of the oomycete Peronosclerospora sorghi, a cosmopolitan pathogen of maize and sorghum, is inflated with dispersed pseudogenes.</title>
        <authorList>
            <person name="Fletcher K."/>
            <person name="Martin F."/>
            <person name="Isakeit T."/>
            <person name="Cavanaugh K."/>
            <person name="Magill C."/>
            <person name="Michelmore R."/>
        </authorList>
    </citation>
    <scope>NUCLEOTIDE SEQUENCE [LARGE SCALE GENOMIC DNA]</scope>
    <source>
        <strain evidence="1">P6</strain>
    </source>
</reference>
<gene>
    <name evidence="1" type="ORF">PsorP6_002511</name>
</gene>
<evidence type="ECO:0000313" key="2">
    <source>
        <dbReference type="Proteomes" id="UP001163321"/>
    </source>
</evidence>
<comment type="caution">
    <text evidence="1">The sequence shown here is derived from an EMBL/GenBank/DDBJ whole genome shotgun (WGS) entry which is preliminary data.</text>
</comment>
<protein>
    <submittedName>
        <fullName evidence="1">Uncharacterized protein</fullName>
    </submittedName>
</protein>
<sequence length="63" mass="6901">MLQLVEDIENEGPGAFPALLCTMDQGKTNQFGKIESGTDMRSKSPELCAIGAIYFYLFLSVPN</sequence>
<proteinExistence type="predicted"/>
<dbReference type="Proteomes" id="UP001163321">
    <property type="component" value="Chromosome 1"/>
</dbReference>
<name>A0ACC0WSP1_9STRA</name>
<keyword evidence="2" id="KW-1185">Reference proteome</keyword>
<evidence type="ECO:0000313" key="1">
    <source>
        <dbReference type="EMBL" id="KAI9921705.1"/>
    </source>
</evidence>
<organism evidence="1 2">
    <name type="scientific">Peronosclerospora sorghi</name>
    <dbReference type="NCBI Taxonomy" id="230839"/>
    <lineage>
        <taxon>Eukaryota</taxon>
        <taxon>Sar</taxon>
        <taxon>Stramenopiles</taxon>
        <taxon>Oomycota</taxon>
        <taxon>Peronosporomycetes</taxon>
        <taxon>Peronosporales</taxon>
        <taxon>Peronosporaceae</taxon>
        <taxon>Peronosclerospora</taxon>
    </lineage>
</organism>
<dbReference type="EMBL" id="CM047580">
    <property type="protein sequence ID" value="KAI9921705.1"/>
    <property type="molecule type" value="Genomic_DNA"/>
</dbReference>